<dbReference type="PANTHER" id="PTHR21666:SF270">
    <property type="entry name" value="MUREIN HYDROLASE ACTIVATOR ENVC"/>
    <property type="match status" value="1"/>
</dbReference>
<dbReference type="Gene3D" id="2.70.70.10">
    <property type="entry name" value="Glucose Permease (Domain IIA)"/>
    <property type="match status" value="1"/>
</dbReference>
<sequence>MDHVDAIAGADGRAATMQRCCRGCRVSAATVFSMRAPKAIFLLLACCAAVLPLAASAQGADTQQLQQTLDSQNGVLAGAQGSLDKVQAKLDAAQAAYDSEQAKLNQIQADIKAAHKRLVLLERKLELANAALTSNLVGQYKGTHPDLITVLMNSHGFAELVDTANFLRDVQDRNARILAFAKQMRIEVIAEATRLGNMQVVVEKRTAALRIQRNKIDKIHIEVLRRRDALMAKRDRTAAALKAIHNQEAALQGQINQRNAAAAPGDIVSGGGFTFPMSRSAAAGPGSWSLDQGVDITAPGNTALLAVGSGTIVLHGIGGFGQWAPVLHLDSGSYVYYGHAGPGNAVPIGTHVSAGQVISEVGAGIVGISTGPHLEIGFSDAAGTPAGGTAGSMMSLLQGSYGG</sequence>
<feature type="domain" description="M23ase beta-sheet core" evidence="2">
    <location>
        <begin position="292"/>
        <end position="378"/>
    </location>
</feature>
<dbReference type="InterPro" id="IPR016047">
    <property type="entry name" value="M23ase_b-sheet_dom"/>
</dbReference>
<proteinExistence type="predicted"/>
<name>A0A6J5ZH51_9ZZZZ</name>
<feature type="coiled-coil region" evidence="1">
    <location>
        <begin position="76"/>
        <end position="131"/>
    </location>
</feature>
<evidence type="ECO:0000256" key="1">
    <source>
        <dbReference type="SAM" id="Coils"/>
    </source>
</evidence>
<dbReference type="GO" id="GO:0004222">
    <property type="term" value="F:metalloendopeptidase activity"/>
    <property type="evidence" value="ECO:0007669"/>
    <property type="project" value="TreeGrafter"/>
</dbReference>
<reference evidence="3" key="1">
    <citation type="submission" date="2020-05" db="EMBL/GenBank/DDBJ databases">
        <authorList>
            <person name="Chiriac C."/>
            <person name="Salcher M."/>
            <person name="Ghai R."/>
            <person name="Kavagutti S V."/>
        </authorList>
    </citation>
    <scope>NUCLEOTIDE SEQUENCE</scope>
</reference>
<gene>
    <name evidence="3" type="ORF">UFOPK3522_00672</name>
</gene>
<evidence type="ECO:0000259" key="2">
    <source>
        <dbReference type="Pfam" id="PF01551"/>
    </source>
</evidence>
<dbReference type="SUPFAM" id="SSF51261">
    <property type="entry name" value="Duplicated hybrid motif"/>
    <property type="match status" value="1"/>
</dbReference>
<dbReference type="SUPFAM" id="SSF57997">
    <property type="entry name" value="Tropomyosin"/>
    <property type="match status" value="1"/>
</dbReference>
<organism evidence="3">
    <name type="scientific">freshwater metagenome</name>
    <dbReference type="NCBI Taxonomy" id="449393"/>
    <lineage>
        <taxon>unclassified sequences</taxon>
        <taxon>metagenomes</taxon>
        <taxon>ecological metagenomes</taxon>
    </lineage>
</organism>
<dbReference type="CDD" id="cd12797">
    <property type="entry name" value="M23_peptidase"/>
    <property type="match status" value="1"/>
</dbReference>
<dbReference type="EMBL" id="CAESAO010000043">
    <property type="protein sequence ID" value="CAB4341904.1"/>
    <property type="molecule type" value="Genomic_DNA"/>
</dbReference>
<dbReference type="Gene3D" id="6.10.250.3150">
    <property type="match status" value="1"/>
</dbReference>
<dbReference type="InterPro" id="IPR050570">
    <property type="entry name" value="Cell_wall_metabolism_enzyme"/>
</dbReference>
<protein>
    <submittedName>
        <fullName evidence="3">Unannotated protein</fullName>
    </submittedName>
</protein>
<dbReference type="AlphaFoldDB" id="A0A6J5ZH51"/>
<evidence type="ECO:0000313" key="3">
    <source>
        <dbReference type="EMBL" id="CAB4341904.1"/>
    </source>
</evidence>
<dbReference type="PANTHER" id="PTHR21666">
    <property type="entry name" value="PEPTIDASE-RELATED"/>
    <property type="match status" value="1"/>
</dbReference>
<dbReference type="InterPro" id="IPR011055">
    <property type="entry name" value="Dup_hybrid_motif"/>
</dbReference>
<accession>A0A6J5ZH51</accession>
<keyword evidence="1" id="KW-0175">Coiled coil</keyword>
<dbReference type="Pfam" id="PF01551">
    <property type="entry name" value="Peptidase_M23"/>
    <property type="match status" value="1"/>
</dbReference>